<dbReference type="InterPro" id="IPR011008">
    <property type="entry name" value="Dimeric_a/b-barrel"/>
</dbReference>
<evidence type="ECO:0008006" key="3">
    <source>
        <dbReference type="Google" id="ProtNLM"/>
    </source>
</evidence>
<gene>
    <name evidence="1" type="ORF">FOMPIDRAFT_93694</name>
</gene>
<organism evidence="1 2">
    <name type="scientific">Fomitopsis schrenkii</name>
    <name type="common">Brown rot fungus</name>
    <dbReference type="NCBI Taxonomy" id="2126942"/>
    <lineage>
        <taxon>Eukaryota</taxon>
        <taxon>Fungi</taxon>
        <taxon>Dikarya</taxon>
        <taxon>Basidiomycota</taxon>
        <taxon>Agaricomycotina</taxon>
        <taxon>Agaricomycetes</taxon>
        <taxon>Polyporales</taxon>
        <taxon>Fomitopsis</taxon>
    </lineage>
</organism>
<dbReference type="Proteomes" id="UP000015241">
    <property type="component" value="Unassembled WGS sequence"/>
</dbReference>
<dbReference type="OrthoDB" id="3830579at2759"/>
<accession>S8DNQ7</accession>
<sequence length="169" mass="18711">MTLREGLTAALAAKTGGRVVQQSFGITMEEPKKLYWLLYSGQGSQAMDEKLTENTYDLPDGLEAFPKGATSDAPVSEVVAVTLKEEVDIDDFMAYQDTITEAMKKEPAFRGIARSVPDREARTLWVIVGWQSKEAHMWWAGANGELLKRFGDSMHPKSGGMVHIPFTDL</sequence>
<dbReference type="HOGENOM" id="CLU_1326827_0_0_1"/>
<dbReference type="Gene3D" id="3.30.70.100">
    <property type="match status" value="1"/>
</dbReference>
<reference evidence="1 2" key="1">
    <citation type="journal article" date="2012" name="Science">
        <title>The Paleozoic origin of enzymatic lignin decomposition reconstructed from 31 fungal genomes.</title>
        <authorList>
            <person name="Floudas D."/>
            <person name="Binder M."/>
            <person name="Riley R."/>
            <person name="Barry K."/>
            <person name="Blanchette R.A."/>
            <person name="Henrissat B."/>
            <person name="Martinez A.T."/>
            <person name="Otillar R."/>
            <person name="Spatafora J.W."/>
            <person name="Yadav J.S."/>
            <person name="Aerts A."/>
            <person name="Benoit I."/>
            <person name="Boyd A."/>
            <person name="Carlson A."/>
            <person name="Copeland A."/>
            <person name="Coutinho P.M."/>
            <person name="de Vries R.P."/>
            <person name="Ferreira P."/>
            <person name="Findley K."/>
            <person name="Foster B."/>
            <person name="Gaskell J."/>
            <person name="Glotzer D."/>
            <person name="Gorecki P."/>
            <person name="Heitman J."/>
            <person name="Hesse C."/>
            <person name="Hori C."/>
            <person name="Igarashi K."/>
            <person name="Jurgens J.A."/>
            <person name="Kallen N."/>
            <person name="Kersten P."/>
            <person name="Kohler A."/>
            <person name="Kuees U."/>
            <person name="Kumar T.K.A."/>
            <person name="Kuo A."/>
            <person name="LaButti K."/>
            <person name="Larrondo L.F."/>
            <person name="Lindquist E."/>
            <person name="Ling A."/>
            <person name="Lombard V."/>
            <person name="Lucas S."/>
            <person name="Lundell T."/>
            <person name="Martin R."/>
            <person name="McLaughlin D.J."/>
            <person name="Morgenstern I."/>
            <person name="Morin E."/>
            <person name="Murat C."/>
            <person name="Nagy L.G."/>
            <person name="Nolan M."/>
            <person name="Ohm R.A."/>
            <person name="Patyshakuliyeva A."/>
            <person name="Rokas A."/>
            <person name="Ruiz-Duenas F.J."/>
            <person name="Sabat G."/>
            <person name="Salamov A."/>
            <person name="Samejima M."/>
            <person name="Schmutz J."/>
            <person name="Slot J.C."/>
            <person name="St John F."/>
            <person name="Stenlid J."/>
            <person name="Sun H."/>
            <person name="Sun S."/>
            <person name="Syed K."/>
            <person name="Tsang A."/>
            <person name="Wiebenga A."/>
            <person name="Young D."/>
            <person name="Pisabarro A."/>
            <person name="Eastwood D.C."/>
            <person name="Martin F."/>
            <person name="Cullen D."/>
            <person name="Grigoriev I.V."/>
            <person name="Hibbett D.S."/>
        </authorList>
    </citation>
    <scope>NUCLEOTIDE SEQUENCE</scope>
    <source>
        <strain evidence="2">FP-58527</strain>
    </source>
</reference>
<evidence type="ECO:0000313" key="1">
    <source>
        <dbReference type="EMBL" id="EPS94232.1"/>
    </source>
</evidence>
<dbReference type="STRING" id="743788.S8DNQ7"/>
<evidence type="ECO:0000313" key="2">
    <source>
        <dbReference type="Proteomes" id="UP000015241"/>
    </source>
</evidence>
<dbReference type="AlphaFoldDB" id="S8DNQ7"/>
<dbReference type="EMBL" id="KE504240">
    <property type="protein sequence ID" value="EPS94232.1"/>
    <property type="molecule type" value="Genomic_DNA"/>
</dbReference>
<keyword evidence="2" id="KW-1185">Reference proteome</keyword>
<dbReference type="InParanoid" id="S8DNQ7"/>
<protein>
    <recommendedName>
        <fullName evidence="3">ABM domain-containing protein</fullName>
    </recommendedName>
</protein>
<dbReference type="SUPFAM" id="SSF54909">
    <property type="entry name" value="Dimeric alpha+beta barrel"/>
    <property type="match status" value="1"/>
</dbReference>
<proteinExistence type="predicted"/>
<name>S8DNQ7_FOMSC</name>